<dbReference type="AlphaFoldDB" id="A0A672Z9P0"/>
<evidence type="ECO:0000313" key="1">
    <source>
        <dbReference type="Ensembl" id="ENSSORP00005013575.1"/>
    </source>
</evidence>
<sequence>AIQHTLAVCLDVETERTGLRSGTSSKPVLKLPHWKRVWVAFGSSSFQNGLEIYDMERLTFSLRLTADKCKEYWGKWNVSVNQRNP</sequence>
<evidence type="ECO:0000313" key="2">
    <source>
        <dbReference type="Proteomes" id="UP000472271"/>
    </source>
</evidence>
<protein>
    <submittedName>
        <fullName evidence="1">Uncharacterized protein</fullName>
    </submittedName>
</protein>
<organism evidence="1 2">
    <name type="scientific">Sphaeramia orbicularis</name>
    <name type="common">orbiculate cardinalfish</name>
    <dbReference type="NCBI Taxonomy" id="375764"/>
    <lineage>
        <taxon>Eukaryota</taxon>
        <taxon>Metazoa</taxon>
        <taxon>Chordata</taxon>
        <taxon>Craniata</taxon>
        <taxon>Vertebrata</taxon>
        <taxon>Euteleostomi</taxon>
        <taxon>Actinopterygii</taxon>
        <taxon>Neopterygii</taxon>
        <taxon>Teleostei</taxon>
        <taxon>Neoteleostei</taxon>
        <taxon>Acanthomorphata</taxon>
        <taxon>Gobiaria</taxon>
        <taxon>Kurtiformes</taxon>
        <taxon>Apogonoidei</taxon>
        <taxon>Apogonidae</taxon>
        <taxon>Apogoninae</taxon>
        <taxon>Sphaeramia</taxon>
    </lineage>
</organism>
<proteinExistence type="predicted"/>
<keyword evidence="2" id="KW-1185">Reference proteome</keyword>
<accession>A0A672Z9P0</accession>
<name>A0A672Z9P0_9TELE</name>
<reference evidence="1" key="2">
    <citation type="submission" date="2025-08" db="UniProtKB">
        <authorList>
            <consortium name="Ensembl"/>
        </authorList>
    </citation>
    <scope>IDENTIFICATION</scope>
</reference>
<dbReference type="Ensembl" id="ENSSORT00005013988.1">
    <property type="protein sequence ID" value="ENSSORP00005013575.1"/>
    <property type="gene ID" value="ENSSORG00005007015.1"/>
</dbReference>
<dbReference type="Proteomes" id="UP000472271">
    <property type="component" value="Chromosome 12"/>
</dbReference>
<dbReference type="InParanoid" id="A0A672Z9P0"/>
<reference evidence="1" key="1">
    <citation type="submission" date="2019-06" db="EMBL/GenBank/DDBJ databases">
        <authorList>
            <consortium name="Wellcome Sanger Institute Data Sharing"/>
        </authorList>
    </citation>
    <scope>NUCLEOTIDE SEQUENCE [LARGE SCALE GENOMIC DNA]</scope>
</reference>
<reference evidence="1" key="3">
    <citation type="submission" date="2025-09" db="UniProtKB">
        <authorList>
            <consortium name="Ensembl"/>
        </authorList>
    </citation>
    <scope>IDENTIFICATION</scope>
</reference>